<dbReference type="Pfam" id="PF05641">
    <property type="entry name" value="Agenet"/>
    <property type="match status" value="1"/>
</dbReference>
<dbReference type="PANTHER" id="PTHR46309">
    <property type="entry name" value="PHD FINGER PROTEIN 12"/>
    <property type="match status" value="1"/>
</dbReference>
<dbReference type="Pfam" id="PF13839">
    <property type="entry name" value="PC-Esterase"/>
    <property type="match status" value="1"/>
</dbReference>
<evidence type="ECO:0000256" key="3">
    <source>
        <dbReference type="ARBA" id="ARBA00007727"/>
    </source>
</evidence>
<evidence type="ECO:0000256" key="7">
    <source>
        <dbReference type="ARBA" id="ARBA00022833"/>
    </source>
</evidence>
<reference evidence="15" key="1">
    <citation type="submission" date="2021-01" db="EMBL/GenBank/DDBJ databases">
        <authorList>
            <consortium name="Genoscope - CEA"/>
            <person name="William W."/>
        </authorList>
    </citation>
    <scope>NUCLEOTIDE SEQUENCE</scope>
</reference>
<dbReference type="GO" id="GO:0008270">
    <property type="term" value="F:zinc ion binding"/>
    <property type="evidence" value="ECO:0007669"/>
    <property type="project" value="UniProtKB-KW"/>
</dbReference>
<evidence type="ECO:0000256" key="11">
    <source>
        <dbReference type="ARBA" id="ARBA00023242"/>
    </source>
</evidence>
<proteinExistence type="inferred from homology"/>
<feature type="region of interest" description="Disordered" evidence="13">
    <location>
        <begin position="469"/>
        <end position="493"/>
    </location>
</feature>
<evidence type="ECO:0000313" key="15">
    <source>
        <dbReference type="EMBL" id="CAF2332940.1"/>
    </source>
</evidence>
<keyword evidence="10" id="KW-0472">Membrane</keyword>
<keyword evidence="7" id="KW-0862">Zinc</keyword>
<dbReference type="SMART" id="SM00743">
    <property type="entry name" value="Agenet"/>
    <property type="match status" value="2"/>
</dbReference>
<comment type="similarity">
    <text evidence="3">Belongs to the PC-esterase family. TBL subfamily.</text>
</comment>
<organism evidence="15">
    <name type="scientific">Brassica napus</name>
    <name type="common">Rape</name>
    <dbReference type="NCBI Taxonomy" id="3708"/>
    <lineage>
        <taxon>Eukaryota</taxon>
        <taxon>Viridiplantae</taxon>
        <taxon>Streptophyta</taxon>
        <taxon>Embryophyta</taxon>
        <taxon>Tracheophyta</taxon>
        <taxon>Spermatophyta</taxon>
        <taxon>Magnoliopsida</taxon>
        <taxon>eudicotyledons</taxon>
        <taxon>Gunneridae</taxon>
        <taxon>Pentapetalae</taxon>
        <taxon>rosids</taxon>
        <taxon>malvids</taxon>
        <taxon>Brassicales</taxon>
        <taxon>Brassicaceae</taxon>
        <taxon>Brassiceae</taxon>
        <taxon>Brassica</taxon>
    </lineage>
</organism>
<feature type="compositionally biased region" description="Basic residues" evidence="13">
    <location>
        <begin position="571"/>
        <end position="586"/>
    </location>
</feature>
<dbReference type="SUPFAM" id="SSF57903">
    <property type="entry name" value="FYVE/PHD zinc finger"/>
    <property type="match status" value="1"/>
</dbReference>
<dbReference type="Pfam" id="PF16135">
    <property type="entry name" value="TDBD"/>
    <property type="match status" value="1"/>
</dbReference>
<dbReference type="GO" id="GO:0005634">
    <property type="term" value="C:nucleus"/>
    <property type="evidence" value="ECO:0007669"/>
    <property type="project" value="UniProtKB-SubCell"/>
</dbReference>
<dbReference type="PROSITE" id="PS50016">
    <property type="entry name" value="ZF_PHD_2"/>
    <property type="match status" value="1"/>
</dbReference>
<keyword evidence="11" id="KW-0539">Nucleus</keyword>
<keyword evidence="9" id="KW-1133">Transmembrane helix</keyword>
<name>A0A817BD38_BRANA</name>
<dbReference type="InterPro" id="IPR011011">
    <property type="entry name" value="Znf_FYVE_PHD"/>
</dbReference>
<dbReference type="InterPro" id="IPR056511">
    <property type="entry name" value="IDM1_C"/>
</dbReference>
<dbReference type="Gene3D" id="3.30.40.10">
    <property type="entry name" value="Zinc/RING finger domain, C3HC4 (zinc finger)"/>
    <property type="match status" value="2"/>
</dbReference>
<dbReference type="SUPFAM" id="SSF55729">
    <property type="entry name" value="Acyl-CoA N-acyltransferases (Nat)"/>
    <property type="match status" value="1"/>
</dbReference>
<dbReference type="InterPro" id="IPR054292">
    <property type="entry name" value="DUF7028"/>
</dbReference>
<dbReference type="InterPro" id="IPR019787">
    <property type="entry name" value="Znf_PHD-finger"/>
</dbReference>
<dbReference type="Pfam" id="PF14416">
    <property type="entry name" value="PMR5N"/>
    <property type="match status" value="1"/>
</dbReference>
<feature type="compositionally biased region" description="Low complexity" evidence="13">
    <location>
        <begin position="1123"/>
        <end position="1141"/>
    </location>
</feature>
<evidence type="ECO:0000256" key="8">
    <source>
        <dbReference type="ARBA" id="ARBA00022968"/>
    </source>
</evidence>
<evidence type="ECO:0000256" key="12">
    <source>
        <dbReference type="PROSITE-ProRule" id="PRU00146"/>
    </source>
</evidence>
<keyword evidence="4" id="KW-0812">Transmembrane</keyword>
<dbReference type="InterPro" id="IPR001965">
    <property type="entry name" value="Znf_PHD"/>
</dbReference>
<feature type="region of interest" description="Disordered" evidence="13">
    <location>
        <begin position="1122"/>
        <end position="1144"/>
    </location>
</feature>
<dbReference type="CDD" id="cd20405">
    <property type="entry name" value="Tudor_Agenet_AtDUF_rpt1_3"/>
    <property type="match status" value="1"/>
</dbReference>
<dbReference type="CDD" id="cd15539">
    <property type="entry name" value="PHD1_AIRE"/>
    <property type="match status" value="1"/>
</dbReference>
<dbReference type="PANTHER" id="PTHR46309:SF12">
    <property type="entry name" value="GB|AAC80581.1"/>
    <property type="match status" value="1"/>
</dbReference>
<evidence type="ECO:0000256" key="9">
    <source>
        <dbReference type="ARBA" id="ARBA00022989"/>
    </source>
</evidence>
<dbReference type="GO" id="GO:0003714">
    <property type="term" value="F:transcription corepressor activity"/>
    <property type="evidence" value="ECO:0007669"/>
    <property type="project" value="InterPro"/>
</dbReference>
<sequence>MPATEEEPIFGWNSSGERNLRRRKLLAGEKVEVRSVEEGFLGSWYSATVLSSKKRRLRGIRYDHILSDDATDYLVETVDVSEVVEGLSSSSSAGSLRGRLRPVPPKLEVDRFSLVYGLCVDVLISEAWWEGVVFDHENGSEKRRVFFPDLGDETDADLQSLRVTQDWDEVTEAWECRGRWMFLELVEKYEEDNYLPVSVKQLWYDIRVRVGFARIREWTCSIRHLWEVLMVEVIEDNLKITISQFLRDYDAERYPRQEFELVKKASQAVNETYACPSGVEVEVIAPQEQQFYSNDKDHRCMSMPGLASLSGIRSEESYINGVTELSSQKSTSDHIKLILPDKLGTWQPFDCVAKSCPQAVTSYIRAPLQRVAFHVRKHLKYMGWTIEQIVDEGGRHRFRYLSPDGRLNEKSLRQVCIILKQRDQPLTLPVVAKPLFLPSENWKCNTREIRSIVLALPAYNRNVALGDGRKSSPETLLQCGSQGKEEDFNRKNRKSYPRNAVQIPKRVLYVGVETKTKAQGFVRLRSKRKQKPNLRYRSRENKVIVGSRDVNLSRTRRQTSRMLTDIKNRVTGRGKTRVSRSSKRVQRVMTPTSRNQSPRTVLSWLIDNNVILPRENIRCRNQKDHTVRKHGKLTREGIKCSCCRRIFSISGFEAHANGGSCRAAANIFLDDGRSLLECQVEAYKTRKKAQPTNLLKIKLRHGENDIVCSVCHYGGKLILCDGCPSAFHATCLGLEDVPDGDWFCASCCCEACGLFIAKNTSKYAKDNILISCKQCERKYHPSCLQDSLNTFLAEKWFCSKDCEEIFVNLRELIGKPREVCLKKNLTWRLVQSLEQDTFGTDGSKIEAVAETHCKLSVALDVMHELFEPVKRRHSGGDLAEDVIFSRWSKYKRLNFSGFYTVILERNDELITVATVRILGKKVAEMPFIGTRFQHRQHGMCRVFMDELEKVLIDLGVERLVLPAVPCVLDTWINSFGFSKVTIPEKKDFLQFTFLEFGRTILCQKILIKSSIADPVPNTVSLGETNCDIITIEDNYASDDRSKVHEAEQDISIRDNSASDDRSEVHQAEQHLEESSSTKNPPEYVMNVLLHISLSAIFFLLPLLLQQEPSSSAIILSLKKRHGSSSGSSSSGNQYSSSRPSSFQGNRSTCSLFMGTWVHDDSYPLYKPADCPAVVEGEFDCLMYGRPDSNYLKYRWQPQNCNLPTFNGAEFLLRMKGKSIMFAGDSLGKNQWESLICLIMSSAPSTRTQMTRGLPLSTFRFLDYGITMSFYKAPFLVDIDAVQGKRVLKLEEISGNANAWHDADLLIFNTGHWWSHTGSQQGWDLIQSGNSYYQDMDRFVAMEKALRTWAYWVETHVDRSRTQVFFLSISPTHDNPSDWAASSSSGSKNCYGETDPITGSAYPVSPYTDQLRSVIVEVLHGMHNPALLLDITLLSSLRKDGHPSVYSGLVSGSQLAKPGQSDCSHWCLPGLPDTWNQLLYTILFY</sequence>
<dbReference type="EMBL" id="HG994364">
    <property type="protein sequence ID" value="CAF2332940.1"/>
    <property type="molecule type" value="Genomic_DNA"/>
</dbReference>
<keyword evidence="6 12" id="KW-0863">Zinc-finger</keyword>
<feature type="domain" description="PHD-type" evidence="14">
    <location>
        <begin position="705"/>
        <end position="750"/>
    </location>
</feature>
<evidence type="ECO:0000256" key="13">
    <source>
        <dbReference type="SAM" id="MobiDB-lite"/>
    </source>
</evidence>
<dbReference type="Pfam" id="PF23209">
    <property type="entry name" value="IDM1_C"/>
    <property type="match status" value="1"/>
</dbReference>
<dbReference type="InterPro" id="IPR032308">
    <property type="entry name" value="TDBD"/>
</dbReference>
<evidence type="ECO:0000256" key="10">
    <source>
        <dbReference type="ARBA" id="ARBA00023136"/>
    </source>
</evidence>
<evidence type="ECO:0000256" key="2">
    <source>
        <dbReference type="ARBA" id="ARBA00004167"/>
    </source>
</evidence>
<evidence type="ECO:0000256" key="1">
    <source>
        <dbReference type="ARBA" id="ARBA00004123"/>
    </source>
</evidence>
<dbReference type="InterPro" id="IPR016181">
    <property type="entry name" value="Acyl_CoA_acyltransferase"/>
</dbReference>
<dbReference type="GO" id="GO:0016740">
    <property type="term" value="F:transferase activity"/>
    <property type="evidence" value="ECO:0007669"/>
    <property type="project" value="InterPro"/>
</dbReference>
<protein>
    <submittedName>
        <fullName evidence="15">(rape) hypothetical protein</fullName>
    </submittedName>
</protein>
<dbReference type="InterPro" id="IPR025846">
    <property type="entry name" value="TBL_N"/>
</dbReference>
<dbReference type="GO" id="GO:0016020">
    <property type="term" value="C:membrane"/>
    <property type="evidence" value="ECO:0007669"/>
    <property type="project" value="UniProtKB-SubCell"/>
</dbReference>
<evidence type="ECO:0000259" key="14">
    <source>
        <dbReference type="PROSITE" id="PS50016"/>
    </source>
</evidence>
<accession>A0A817BD38</accession>
<feature type="region of interest" description="Disordered" evidence="13">
    <location>
        <begin position="571"/>
        <end position="594"/>
    </location>
</feature>
<keyword evidence="8" id="KW-0735">Signal-anchor</keyword>
<evidence type="ECO:0000256" key="6">
    <source>
        <dbReference type="ARBA" id="ARBA00022771"/>
    </source>
</evidence>
<keyword evidence="5" id="KW-0479">Metal-binding</keyword>
<dbReference type="InterPro" id="IPR026057">
    <property type="entry name" value="TBL_C"/>
</dbReference>
<dbReference type="Pfam" id="PF00628">
    <property type="entry name" value="PHD"/>
    <property type="match status" value="1"/>
</dbReference>
<feature type="compositionally biased region" description="Basic and acidic residues" evidence="13">
    <location>
        <begin position="1039"/>
        <end position="1075"/>
    </location>
</feature>
<comment type="subcellular location">
    <subcellularLocation>
        <location evidence="2">Membrane</location>
        <topology evidence="2">Single-pass membrane protein</topology>
    </subcellularLocation>
    <subcellularLocation>
        <location evidence="1">Nucleus</location>
    </subcellularLocation>
</comment>
<evidence type="ECO:0000256" key="4">
    <source>
        <dbReference type="ARBA" id="ARBA00022692"/>
    </source>
</evidence>
<feature type="region of interest" description="Disordered" evidence="13">
    <location>
        <begin position="1039"/>
        <end position="1078"/>
    </location>
</feature>
<dbReference type="Pfam" id="PF22970">
    <property type="entry name" value="DUF7028"/>
    <property type="match status" value="1"/>
</dbReference>
<dbReference type="InterPro" id="IPR042163">
    <property type="entry name" value="PHF12"/>
</dbReference>
<dbReference type="InterPro" id="IPR008395">
    <property type="entry name" value="Agenet-like_dom"/>
</dbReference>
<evidence type="ECO:0000256" key="5">
    <source>
        <dbReference type="ARBA" id="ARBA00022723"/>
    </source>
</evidence>
<dbReference type="InterPro" id="IPR013083">
    <property type="entry name" value="Znf_RING/FYVE/PHD"/>
</dbReference>
<dbReference type="Proteomes" id="UP001295469">
    <property type="component" value="Chromosome A10"/>
</dbReference>
<gene>
    <name evidence="15" type="ORF">DARMORV10_A10P15650.1</name>
</gene>
<dbReference type="InterPro" id="IPR014002">
    <property type="entry name" value="Agenet_dom_plant"/>
</dbReference>
<dbReference type="SMART" id="SM00249">
    <property type="entry name" value="PHD"/>
    <property type="match status" value="2"/>
</dbReference>